<evidence type="ECO:0000256" key="21">
    <source>
        <dbReference type="SAM" id="Phobius"/>
    </source>
</evidence>
<protein>
    <recommendedName>
        <fullName evidence="4">Hepatocyte growth factor receptor</fullName>
        <ecNumber evidence="3">2.7.10.1</ecNumber>
    </recommendedName>
    <alternativeName>
        <fullName evidence="17">HGF/SF receptor</fullName>
    </alternativeName>
    <alternativeName>
        <fullName evidence="16">Proto-oncogene c-Met</fullName>
    </alternativeName>
    <alternativeName>
        <fullName evidence="14">Scatter factor receptor</fullName>
    </alternativeName>
    <alternativeName>
        <fullName evidence="15">Tyrosine-protein kinase Met</fullName>
    </alternativeName>
</protein>
<evidence type="ECO:0000256" key="5">
    <source>
        <dbReference type="ARBA" id="ARBA00022692"/>
    </source>
</evidence>
<feature type="region of interest" description="Disordered" evidence="20">
    <location>
        <begin position="1302"/>
        <end position="1331"/>
    </location>
</feature>
<dbReference type="InterPro" id="IPR011009">
    <property type="entry name" value="Kinase-like_dom_sf"/>
</dbReference>
<evidence type="ECO:0000256" key="9">
    <source>
        <dbReference type="ARBA" id="ARBA00022989"/>
    </source>
</evidence>
<organism evidence="24 25">
    <name type="scientific">Ridgeia piscesae</name>
    <name type="common">Tubeworm</name>
    <dbReference type="NCBI Taxonomy" id="27915"/>
    <lineage>
        <taxon>Eukaryota</taxon>
        <taxon>Metazoa</taxon>
        <taxon>Spiralia</taxon>
        <taxon>Lophotrochozoa</taxon>
        <taxon>Annelida</taxon>
        <taxon>Polychaeta</taxon>
        <taxon>Sedentaria</taxon>
        <taxon>Canalipalpata</taxon>
        <taxon>Sabellida</taxon>
        <taxon>Siboglinidae</taxon>
        <taxon>Ridgeia</taxon>
    </lineage>
</organism>
<keyword evidence="19" id="KW-0547">Nucleotide-binding</keyword>
<dbReference type="InterPro" id="IPR015943">
    <property type="entry name" value="WD40/YVTN_repeat-like_dom_sf"/>
</dbReference>
<keyword evidence="10 21" id="KW-0472">Membrane</keyword>
<dbReference type="Gene3D" id="2.130.10.10">
    <property type="entry name" value="YVTN repeat-like/Quinoprotein amine dehydrogenase"/>
    <property type="match status" value="1"/>
</dbReference>
<evidence type="ECO:0000256" key="4">
    <source>
        <dbReference type="ARBA" id="ARBA00019839"/>
    </source>
</evidence>
<dbReference type="GO" id="GO:0017154">
    <property type="term" value="F:semaphorin receptor activity"/>
    <property type="evidence" value="ECO:0007669"/>
    <property type="project" value="InterPro"/>
</dbReference>
<evidence type="ECO:0000256" key="14">
    <source>
        <dbReference type="ARBA" id="ARBA00030820"/>
    </source>
</evidence>
<dbReference type="GO" id="GO:0002116">
    <property type="term" value="C:semaphorin receptor complex"/>
    <property type="evidence" value="ECO:0007669"/>
    <property type="project" value="TreeGrafter"/>
</dbReference>
<dbReference type="PROSITE" id="PS50011">
    <property type="entry name" value="PROTEIN_KINASE_DOM"/>
    <property type="match status" value="1"/>
</dbReference>
<dbReference type="Pfam" id="PF01403">
    <property type="entry name" value="Sema"/>
    <property type="match status" value="1"/>
</dbReference>
<dbReference type="PANTHER" id="PTHR22625">
    <property type="entry name" value="PLEXIN"/>
    <property type="match status" value="1"/>
</dbReference>
<comment type="similarity">
    <text evidence="2">Belongs to the plexin family.</text>
</comment>
<evidence type="ECO:0000313" key="24">
    <source>
        <dbReference type="EMBL" id="KAK2176998.1"/>
    </source>
</evidence>
<keyword evidence="19" id="KW-0067">ATP-binding</keyword>
<dbReference type="InterPro" id="IPR001627">
    <property type="entry name" value="Semap_dom"/>
</dbReference>
<evidence type="ECO:0000256" key="7">
    <source>
        <dbReference type="ARBA" id="ARBA00022737"/>
    </source>
</evidence>
<evidence type="ECO:0000256" key="20">
    <source>
        <dbReference type="SAM" id="MobiDB-lite"/>
    </source>
</evidence>
<dbReference type="SMART" id="SM00630">
    <property type="entry name" value="Sema"/>
    <property type="match status" value="1"/>
</dbReference>
<evidence type="ECO:0000256" key="19">
    <source>
        <dbReference type="PROSITE-ProRule" id="PRU10141"/>
    </source>
</evidence>
<evidence type="ECO:0000256" key="2">
    <source>
        <dbReference type="ARBA" id="ARBA00010297"/>
    </source>
</evidence>
<evidence type="ECO:0000256" key="12">
    <source>
        <dbReference type="ARBA" id="ARBA00023170"/>
    </source>
</evidence>
<evidence type="ECO:0000256" key="16">
    <source>
        <dbReference type="ARBA" id="ARBA00033117"/>
    </source>
</evidence>
<comment type="subcellular location">
    <subcellularLocation>
        <location evidence="1">Cell membrane</location>
        <topology evidence="1">Single-pass type I membrane protein</topology>
    </subcellularLocation>
</comment>
<dbReference type="InterPro" id="IPR001245">
    <property type="entry name" value="Ser-Thr/Tyr_kinase_cat_dom"/>
</dbReference>
<sequence>MQAAPKKSAKERRRRVALHSTRPCTCATRYASPYTGNDRKFVKVADLPTCKGKRGPTGDVYVGGNNVLYRLSASLAHLAHTETGPEPDNLSCQPNPRLACNYSRKATDNVNQALVIVPWQRLVIACSTLYYGYCEKFSMSNLTRVETVYARVVPNDQHASVVMVISSDDADTGGSRPARLYIGATHSNVGLAIFNNEIPMVSSRNVDTLKHLTTPTTSSFIDLLPQYLTDDFKVYFKAGFSHDTFTYFVVVRPKLVNGRPMYSTWLVRVCHGDDHFQSYIEVPLECSVDNRTYTLATAAHLTHPKRDTLFVSFSTADGNTAKSARDAAVCAYSMGLVKLVFVQNIRECFRGEGKIGPAHLVQPQECTKANYVDLCGHYGVNYPIEGQHPIHPSSVHPVAGHMVTSLAVKPVGQFTVALLGTDKGKLLKMVLWPTSGQHTPSPVYGVVDIEQGTAIKQDLLLDSSNTHAYVLTSSKVYMVQLSDCTPYKSCDACHVAADPHCGWCMTQNRCTLPSECAGSDAVHHWVSFQDSGCPAIKSLTPHTVDLSKFLDTKFVVNVRNVPLIAGDQSGLECELQSTHQKLSIPTEGVTVDTVTCRPFISLPTVPDDTGFVELEFSVVLNDTRIASKPVFVYQCSHLDSCTRCTETKFGCVWCPLDGSCVNNASMCSNSQDISSSSSCPWVRSLAGVGNVPASGTKELLIPAGVSSAVDVIVVNLQEQYAKNLKCRFALGGGLVVSANVSQPVNPESTHVTCQAVEFNFEENKPFKMVAVDVLWGDNKSLDSPNKTHVEIYKCDEMEDTCGQCLVIESRYHCGWCVDHCSLKNRCPTGWLDQSRICPNPEITVFSPMSGPILGGTTITVNGTNLGKVVEDLVGGVTVAGVPCEVRQENYVASMSFTCVTSAAACVTSDDGCVTSESGDVHAGGVKVVVNETYKAESVQHFHYVIPKVTDFDPKKGPLSGGTQVTVRGEHLDVGTSATVLIQNTSVVQFISRNGTCLIFNTTKQPQPGMASVHVAIDYQECHFGDKKFEYIADPTIISVKPKEAIFKGGIRLTVRGTHLDSVAEPKLVLHLPGEDVGVPSDVYVVCTVVTSTEMQCLMPPLGIRQRSVLYVRFGFLMDGVKALEDISKSQPDIGKMRLLPNPVADPFPEEGGVREYDPEGLVIRGEHLNVLGHFPQTFHILVGSSPCNVTAFQTNQILCVPPRQPLHLGEDRKAAVVVTLGNFRADIGFLHYIDDSGSLPMLLILGIALGVSLPLIVILLFLLFICLRRHYSQTHKKPMVKLMPDAEGSLRPMYRYQQDNAANAERNGQSHEMVPLRSDEDQAGSEGNDGQANSNACLSAVLDGIHDTILKRTIQEVLVPRERLEIGDVIGKGHFGCVYVARMRDAELGFAVKVAVKTLQGNDFNQEAIESFLAEGVIMKDFNHPHILRLLGMSIDERGNPMVILPYMANGDLRSYVKDKTRSFTARQLLRLAQQVAEGMAYLASLNFIHRDLAARNCMIDDVMTVKVDFGLARCLYQKEYYSSREHKGKMPIKWMALESLEDLIFTTKSDVWSFGVLLWELMTRCMTPYPDVDVFDIRNYLASGQRLRQPKYCPDSIYKIMCECWHARPEKRPSFIDLVNQLELLLNPPSKKRFPLDGGEPMYMNIRLESSDYLEPISTEDGDNGRKSGQVDFV</sequence>
<accession>A0AAD9KUH7</accession>
<keyword evidence="8" id="KW-0832">Ubl conjugation</keyword>
<dbReference type="Pfam" id="PF01833">
    <property type="entry name" value="TIG"/>
    <property type="match status" value="2"/>
</dbReference>
<feature type="region of interest" description="Disordered" evidence="20">
    <location>
        <begin position="1656"/>
        <end position="1675"/>
    </location>
</feature>
<keyword evidence="11" id="KW-1015">Disulfide bond</keyword>
<dbReference type="InterPro" id="IPR017441">
    <property type="entry name" value="Protein_kinase_ATP_BS"/>
</dbReference>
<dbReference type="SUPFAM" id="SSF56112">
    <property type="entry name" value="Protein kinase-like (PK-like)"/>
    <property type="match status" value="1"/>
</dbReference>
<dbReference type="GO" id="GO:0005524">
    <property type="term" value="F:ATP binding"/>
    <property type="evidence" value="ECO:0007669"/>
    <property type="project" value="UniProtKB-UniRule"/>
</dbReference>
<feature type="transmembrane region" description="Helical" evidence="21">
    <location>
        <begin position="1241"/>
        <end position="1267"/>
    </location>
</feature>
<dbReference type="InterPro" id="IPR031148">
    <property type="entry name" value="Plexin"/>
</dbReference>
<keyword evidence="25" id="KW-1185">Reference proteome</keyword>
<keyword evidence="9 21" id="KW-1133">Transmembrane helix</keyword>
<dbReference type="Proteomes" id="UP001209878">
    <property type="component" value="Unassembled WGS sequence"/>
</dbReference>
<evidence type="ECO:0000256" key="15">
    <source>
        <dbReference type="ARBA" id="ARBA00033031"/>
    </source>
</evidence>
<evidence type="ECO:0000256" key="18">
    <source>
        <dbReference type="PROSITE-ProRule" id="PRU00352"/>
    </source>
</evidence>
<proteinExistence type="inferred from homology"/>
<dbReference type="SMART" id="SM00423">
    <property type="entry name" value="PSI"/>
    <property type="match status" value="3"/>
</dbReference>
<name>A0AAD9KUH7_RIDPI</name>
<dbReference type="InterPro" id="IPR020635">
    <property type="entry name" value="Tyr_kinase_cat_dom"/>
</dbReference>
<dbReference type="Pfam" id="PF07714">
    <property type="entry name" value="PK_Tyr_Ser-Thr"/>
    <property type="match status" value="1"/>
</dbReference>
<dbReference type="EC" id="2.7.10.1" evidence="3"/>
<dbReference type="Pfam" id="PF18020">
    <property type="entry name" value="TIG_2"/>
    <property type="match status" value="1"/>
</dbReference>
<dbReference type="EMBL" id="JAODUO010000625">
    <property type="protein sequence ID" value="KAK2176998.1"/>
    <property type="molecule type" value="Genomic_DNA"/>
</dbReference>
<dbReference type="InterPro" id="IPR002165">
    <property type="entry name" value="Plexin_repeat"/>
</dbReference>
<dbReference type="Gene3D" id="3.30.200.20">
    <property type="entry name" value="Phosphorylase Kinase, domain 1"/>
    <property type="match status" value="1"/>
</dbReference>
<evidence type="ECO:0000256" key="13">
    <source>
        <dbReference type="ARBA" id="ARBA00023180"/>
    </source>
</evidence>
<dbReference type="SMART" id="SM00219">
    <property type="entry name" value="TyrKc"/>
    <property type="match status" value="1"/>
</dbReference>
<comment type="caution">
    <text evidence="18">Lacks conserved residue(s) required for the propagation of feature annotation.</text>
</comment>
<dbReference type="SUPFAM" id="SSF81296">
    <property type="entry name" value="E set domains"/>
    <property type="match status" value="3"/>
</dbReference>
<dbReference type="InterPro" id="IPR016201">
    <property type="entry name" value="PSI"/>
</dbReference>
<dbReference type="PRINTS" id="PR00109">
    <property type="entry name" value="TYRKINASE"/>
</dbReference>
<dbReference type="PROSITE" id="PS00109">
    <property type="entry name" value="PROTEIN_KINASE_TYR"/>
    <property type="match status" value="1"/>
</dbReference>
<comment type="caution">
    <text evidence="24">The sequence shown here is derived from an EMBL/GenBank/DDBJ whole genome shotgun (WGS) entry which is preliminary data.</text>
</comment>
<evidence type="ECO:0000256" key="8">
    <source>
        <dbReference type="ARBA" id="ARBA00022843"/>
    </source>
</evidence>
<feature type="compositionally biased region" description="Basic residues" evidence="20">
    <location>
        <begin position="7"/>
        <end position="17"/>
    </location>
</feature>
<dbReference type="Gene3D" id="1.10.510.10">
    <property type="entry name" value="Transferase(Phosphotransferase) domain 1"/>
    <property type="match status" value="1"/>
</dbReference>
<evidence type="ECO:0000259" key="22">
    <source>
        <dbReference type="PROSITE" id="PS50011"/>
    </source>
</evidence>
<keyword evidence="12" id="KW-0675">Receptor</keyword>
<dbReference type="CDD" id="cd11236">
    <property type="entry name" value="Sema_plexin_like"/>
    <property type="match status" value="1"/>
</dbReference>
<dbReference type="InterPro" id="IPR013783">
    <property type="entry name" value="Ig-like_fold"/>
</dbReference>
<dbReference type="PANTHER" id="PTHR22625:SF70">
    <property type="entry name" value="PLEXIN A, ISOFORM A"/>
    <property type="match status" value="1"/>
</dbReference>
<dbReference type="SUPFAM" id="SSF103575">
    <property type="entry name" value="Plexin repeat"/>
    <property type="match status" value="2"/>
</dbReference>
<dbReference type="Gene3D" id="2.60.40.10">
    <property type="entry name" value="Immunoglobulins"/>
    <property type="match status" value="5"/>
</dbReference>
<keyword evidence="7" id="KW-0677">Repeat</keyword>
<dbReference type="SUPFAM" id="SSF101912">
    <property type="entry name" value="Sema domain"/>
    <property type="match status" value="1"/>
</dbReference>
<feature type="binding site" evidence="19">
    <location>
        <position position="1397"/>
    </location>
    <ligand>
        <name>ATP</name>
        <dbReference type="ChEBI" id="CHEBI:30616"/>
    </ligand>
</feature>
<gene>
    <name evidence="24" type="ORF">NP493_626g02004</name>
</gene>
<dbReference type="InterPro" id="IPR002909">
    <property type="entry name" value="IPT_dom"/>
</dbReference>
<dbReference type="Pfam" id="PF01437">
    <property type="entry name" value="PSI"/>
    <property type="match status" value="1"/>
</dbReference>
<keyword evidence="5 21" id="KW-0812">Transmembrane</keyword>
<evidence type="ECO:0000256" key="6">
    <source>
        <dbReference type="ARBA" id="ARBA00022729"/>
    </source>
</evidence>
<keyword evidence="13" id="KW-0325">Glycoprotein</keyword>
<keyword evidence="6" id="KW-0732">Signal</keyword>
<dbReference type="PROSITE" id="PS00107">
    <property type="entry name" value="PROTEIN_KINASE_ATP"/>
    <property type="match status" value="1"/>
</dbReference>
<feature type="domain" description="Sema" evidence="23">
    <location>
        <begin position="15"/>
        <end position="481"/>
    </location>
</feature>
<dbReference type="GO" id="GO:0030334">
    <property type="term" value="P:regulation of cell migration"/>
    <property type="evidence" value="ECO:0007669"/>
    <property type="project" value="TreeGrafter"/>
</dbReference>
<feature type="domain" description="Protein kinase" evidence="22">
    <location>
        <begin position="1364"/>
        <end position="1626"/>
    </location>
</feature>
<dbReference type="InterPro" id="IPR036352">
    <property type="entry name" value="Semap_dom_sf"/>
</dbReference>
<dbReference type="CDD" id="cd00603">
    <property type="entry name" value="IPT_PCSR"/>
    <property type="match status" value="1"/>
</dbReference>
<evidence type="ECO:0000313" key="25">
    <source>
        <dbReference type="Proteomes" id="UP001209878"/>
    </source>
</evidence>
<dbReference type="InterPro" id="IPR000719">
    <property type="entry name" value="Prot_kinase_dom"/>
</dbReference>
<dbReference type="InterPro" id="IPR008266">
    <property type="entry name" value="Tyr_kinase_AS"/>
</dbReference>
<dbReference type="FunFam" id="1.10.510.10:FF:000743">
    <property type="entry name" value="Predicted protein"/>
    <property type="match status" value="1"/>
</dbReference>
<evidence type="ECO:0000256" key="17">
    <source>
        <dbReference type="ARBA" id="ARBA00033136"/>
    </source>
</evidence>
<dbReference type="GO" id="GO:0005886">
    <property type="term" value="C:plasma membrane"/>
    <property type="evidence" value="ECO:0007669"/>
    <property type="project" value="UniProtKB-SubCell"/>
</dbReference>
<feature type="region of interest" description="Disordered" evidence="20">
    <location>
        <begin position="1"/>
        <end position="20"/>
    </location>
</feature>
<dbReference type="GO" id="GO:0004714">
    <property type="term" value="F:transmembrane receptor protein tyrosine kinase activity"/>
    <property type="evidence" value="ECO:0007669"/>
    <property type="project" value="UniProtKB-EC"/>
</dbReference>
<evidence type="ECO:0000256" key="11">
    <source>
        <dbReference type="ARBA" id="ARBA00023157"/>
    </source>
</evidence>
<evidence type="ECO:0000256" key="3">
    <source>
        <dbReference type="ARBA" id="ARBA00011902"/>
    </source>
</evidence>
<reference evidence="24" key="1">
    <citation type="journal article" date="2023" name="Mol. Biol. Evol.">
        <title>Third-Generation Sequencing Reveals the Adaptive Role of the Epigenome in Three Deep-Sea Polychaetes.</title>
        <authorList>
            <person name="Perez M."/>
            <person name="Aroh O."/>
            <person name="Sun Y."/>
            <person name="Lan Y."/>
            <person name="Juniper S.K."/>
            <person name="Young C.R."/>
            <person name="Angers B."/>
            <person name="Qian P.Y."/>
        </authorList>
    </citation>
    <scope>NUCLEOTIDE SEQUENCE</scope>
    <source>
        <strain evidence="24">R07B-5</strain>
    </source>
</reference>
<dbReference type="PROSITE" id="PS51004">
    <property type="entry name" value="SEMA"/>
    <property type="match status" value="1"/>
</dbReference>
<evidence type="ECO:0000259" key="23">
    <source>
        <dbReference type="PROSITE" id="PS51004"/>
    </source>
</evidence>
<dbReference type="InterPro" id="IPR014756">
    <property type="entry name" value="Ig_E-set"/>
</dbReference>
<dbReference type="SMART" id="SM00429">
    <property type="entry name" value="IPT"/>
    <property type="match status" value="3"/>
</dbReference>
<evidence type="ECO:0000256" key="1">
    <source>
        <dbReference type="ARBA" id="ARBA00004251"/>
    </source>
</evidence>
<dbReference type="InterPro" id="IPR041362">
    <property type="entry name" value="TIG2_plexin"/>
</dbReference>
<evidence type="ECO:0000256" key="10">
    <source>
        <dbReference type="ARBA" id="ARBA00023136"/>
    </source>
</evidence>